<dbReference type="Gene3D" id="3.90.550.10">
    <property type="entry name" value="Spore Coat Polysaccharide Biosynthesis Protein SpsA, Chain A"/>
    <property type="match status" value="1"/>
</dbReference>
<dbReference type="EMBL" id="BAAAQB010000038">
    <property type="protein sequence ID" value="GAA2141608.1"/>
    <property type="molecule type" value="Genomic_DNA"/>
</dbReference>
<dbReference type="PANTHER" id="PTHR43685">
    <property type="entry name" value="GLYCOSYLTRANSFERASE"/>
    <property type="match status" value="1"/>
</dbReference>
<proteinExistence type="predicted"/>
<dbReference type="Proteomes" id="UP001500102">
    <property type="component" value="Unassembled WGS sequence"/>
</dbReference>
<reference evidence="3" key="1">
    <citation type="journal article" date="2019" name="Int. J. Syst. Evol. Microbiol.">
        <title>The Global Catalogue of Microorganisms (GCM) 10K type strain sequencing project: providing services to taxonomists for standard genome sequencing and annotation.</title>
        <authorList>
            <consortium name="The Broad Institute Genomics Platform"/>
            <consortium name="The Broad Institute Genome Sequencing Center for Infectious Disease"/>
            <person name="Wu L."/>
            <person name="Ma J."/>
        </authorList>
    </citation>
    <scope>NUCLEOTIDE SEQUENCE [LARGE SCALE GENOMIC DNA]</scope>
    <source>
        <strain evidence="3">JCM 15921</strain>
    </source>
</reference>
<dbReference type="RefSeq" id="WP_344367303.1">
    <property type="nucleotide sequence ID" value="NZ_BAAAQB010000038.1"/>
</dbReference>
<accession>A0ABP5L4G0</accession>
<dbReference type="Pfam" id="PF00535">
    <property type="entry name" value="Glycos_transf_2"/>
    <property type="match status" value="1"/>
</dbReference>
<keyword evidence="3" id="KW-1185">Reference proteome</keyword>
<sequence length="254" mass="28051">MNDQNRLPDVPLRASICMATYNGAEFVEEQLASILAQLGPDDEIVIVDDASTDDTVARIRQLADPRIRLIEAAANQGYVRSFEQAVRASRGGAIFLADQDDVWIGGRLDAMLEALATQAVVASNFDVLGGGDRPPIPRLRAADSGRHRANLWGIMVGYRAYYGCGMAFRREVLPSFVPVPAYLHESHDLWLAILGNTAGSIRHLDDSTLLRRLHESNATPRGWRSLRVILAARVVLLRLMVEARRRLRAASART</sequence>
<dbReference type="SUPFAM" id="SSF53448">
    <property type="entry name" value="Nucleotide-diphospho-sugar transferases"/>
    <property type="match status" value="1"/>
</dbReference>
<evidence type="ECO:0000259" key="1">
    <source>
        <dbReference type="Pfam" id="PF00535"/>
    </source>
</evidence>
<dbReference type="PANTHER" id="PTHR43685:SF2">
    <property type="entry name" value="GLYCOSYLTRANSFERASE 2-LIKE DOMAIN-CONTAINING PROTEIN"/>
    <property type="match status" value="1"/>
</dbReference>
<comment type="caution">
    <text evidence="2">The sequence shown here is derived from an EMBL/GenBank/DDBJ whole genome shotgun (WGS) entry which is preliminary data.</text>
</comment>
<feature type="domain" description="Glycosyltransferase 2-like" evidence="1">
    <location>
        <begin position="15"/>
        <end position="173"/>
    </location>
</feature>
<organism evidence="2 3">
    <name type="scientific">Arthrobacter humicola</name>
    <dbReference type="NCBI Taxonomy" id="409291"/>
    <lineage>
        <taxon>Bacteria</taxon>
        <taxon>Bacillati</taxon>
        <taxon>Actinomycetota</taxon>
        <taxon>Actinomycetes</taxon>
        <taxon>Micrococcales</taxon>
        <taxon>Micrococcaceae</taxon>
        <taxon>Arthrobacter</taxon>
    </lineage>
</organism>
<dbReference type="InterPro" id="IPR029044">
    <property type="entry name" value="Nucleotide-diphossugar_trans"/>
</dbReference>
<evidence type="ECO:0000313" key="3">
    <source>
        <dbReference type="Proteomes" id="UP001500102"/>
    </source>
</evidence>
<protein>
    <submittedName>
        <fullName evidence="2">Glycosyltransferase family 2 protein</fullName>
    </submittedName>
</protein>
<dbReference type="InterPro" id="IPR001173">
    <property type="entry name" value="Glyco_trans_2-like"/>
</dbReference>
<dbReference type="InterPro" id="IPR050834">
    <property type="entry name" value="Glycosyltransf_2"/>
</dbReference>
<evidence type="ECO:0000313" key="2">
    <source>
        <dbReference type="EMBL" id="GAA2141608.1"/>
    </source>
</evidence>
<gene>
    <name evidence="2" type="ORF">GCM10009825_30260</name>
</gene>
<name>A0ABP5L4G0_9MICC</name>